<dbReference type="Proteomes" id="UP000041254">
    <property type="component" value="Unassembled WGS sequence"/>
</dbReference>
<dbReference type="VEuPathDB" id="CryptoDB:Vbra_7178"/>
<evidence type="ECO:0000256" key="1">
    <source>
        <dbReference type="SAM" id="MobiDB-lite"/>
    </source>
</evidence>
<feature type="chain" id="PRO_5005187542" evidence="2">
    <location>
        <begin position="25"/>
        <end position="298"/>
    </location>
</feature>
<reference evidence="3 4" key="1">
    <citation type="submission" date="2014-11" db="EMBL/GenBank/DDBJ databases">
        <authorList>
            <person name="Zhu J."/>
            <person name="Qi W."/>
            <person name="Song R."/>
        </authorList>
    </citation>
    <scope>NUCLEOTIDE SEQUENCE [LARGE SCALE GENOMIC DNA]</scope>
</reference>
<feature type="signal peptide" evidence="2">
    <location>
        <begin position="1"/>
        <end position="24"/>
    </location>
</feature>
<accession>A0A0G4EFP8</accession>
<proteinExistence type="predicted"/>
<name>A0A0G4EFP8_VITBC</name>
<dbReference type="InParanoid" id="A0A0G4EFP8"/>
<protein>
    <submittedName>
        <fullName evidence="3">Uncharacterized protein</fullName>
    </submittedName>
</protein>
<dbReference type="PhylomeDB" id="A0A0G4EFP8"/>
<keyword evidence="4" id="KW-1185">Reference proteome</keyword>
<gene>
    <name evidence="3" type="ORF">Vbra_7178</name>
</gene>
<evidence type="ECO:0000313" key="3">
    <source>
        <dbReference type="EMBL" id="CEL94198.1"/>
    </source>
</evidence>
<organism evidence="3 4">
    <name type="scientific">Vitrella brassicaformis (strain CCMP3155)</name>
    <dbReference type="NCBI Taxonomy" id="1169540"/>
    <lineage>
        <taxon>Eukaryota</taxon>
        <taxon>Sar</taxon>
        <taxon>Alveolata</taxon>
        <taxon>Colpodellida</taxon>
        <taxon>Vitrellaceae</taxon>
        <taxon>Vitrella</taxon>
    </lineage>
</organism>
<feature type="region of interest" description="Disordered" evidence="1">
    <location>
        <begin position="275"/>
        <end position="298"/>
    </location>
</feature>
<dbReference type="AlphaFoldDB" id="A0A0G4EFP8"/>
<evidence type="ECO:0000313" key="4">
    <source>
        <dbReference type="Proteomes" id="UP000041254"/>
    </source>
</evidence>
<evidence type="ECO:0000256" key="2">
    <source>
        <dbReference type="SAM" id="SignalP"/>
    </source>
</evidence>
<sequence>MVLSTSICLRVTALVFLIFATAPASPHFVDLSETPFTKCPGGDKSLIVDWWDLLVCSSAHLKLATPLIRSLIDHAEGYAFESPVKPDHVSAWQNWLEDMLEGRTTELEYSGKFAYSLTWMPGNLVRGPPSGHRTHDPSNSFDHKVSWQRGCLPGKKDKSVQPLLETTYDAMREYCQDGMRDTERVTKAVESLAKIASIEGDASPFREDQWSHTSKPRTWKKRNEPQHEWTALGKKSRELYFRDAVAYCNHFGSVFATEPSHVSGQFKGNFVRTRTEVDETRDEREQEETGVCFDGLDG</sequence>
<feature type="compositionally biased region" description="Basic and acidic residues" evidence="1">
    <location>
        <begin position="275"/>
        <end position="284"/>
    </location>
</feature>
<dbReference type="EMBL" id="CDMY01000209">
    <property type="protein sequence ID" value="CEL94198.1"/>
    <property type="molecule type" value="Genomic_DNA"/>
</dbReference>
<keyword evidence="2" id="KW-0732">Signal</keyword>